<dbReference type="EMBL" id="JAPFCC010000001">
    <property type="protein sequence ID" value="MCW7552958.1"/>
    <property type="molecule type" value="Genomic_DNA"/>
</dbReference>
<dbReference type="EMBL" id="JAPFCC010000001">
    <property type="protein sequence ID" value="MCW7554533.1"/>
    <property type="molecule type" value="Genomic_DNA"/>
</dbReference>
<name>A0ABT3MZL2_9GAMM</name>
<organism evidence="16 26">
    <name type="scientific">Endozoicomonas gorgoniicola</name>
    <dbReference type="NCBI Taxonomy" id="1234144"/>
    <lineage>
        <taxon>Bacteria</taxon>
        <taxon>Pseudomonadati</taxon>
        <taxon>Pseudomonadota</taxon>
        <taxon>Gammaproteobacteria</taxon>
        <taxon>Oceanospirillales</taxon>
        <taxon>Endozoicomonadaceae</taxon>
        <taxon>Endozoicomonas</taxon>
    </lineage>
</organism>
<evidence type="ECO:0000313" key="9">
    <source>
        <dbReference type="EMBL" id="MCW7553316.1"/>
    </source>
</evidence>
<dbReference type="EMBL" id="JAPFCC010000001">
    <property type="protein sequence ID" value="MCW7552744.1"/>
    <property type="molecule type" value="Genomic_DNA"/>
</dbReference>
<evidence type="ECO:0000313" key="8">
    <source>
        <dbReference type="EMBL" id="MCW7552965.1"/>
    </source>
</evidence>
<dbReference type="Pfam" id="PF03050">
    <property type="entry name" value="DDE_Tnp_IS66"/>
    <property type="match status" value="1"/>
</dbReference>
<evidence type="ECO:0000313" key="7">
    <source>
        <dbReference type="EMBL" id="MCW7552958.1"/>
    </source>
</evidence>
<dbReference type="EMBL" id="JAPFCC010000001">
    <property type="protein sequence ID" value="MCW7554077.1"/>
    <property type="molecule type" value="Genomic_DNA"/>
</dbReference>
<evidence type="ECO:0000313" key="3">
    <source>
        <dbReference type="EMBL" id="MCW7551657.1"/>
    </source>
</evidence>
<accession>A0ABT3MZL2</accession>
<dbReference type="InterPro" id="IPR052344">
    <property type="entry name" value="Transposase-related"/>
</dbReference>
<evidence type="ECO:0000259" key="2">
    <source>
        <dbReference type="Pfam" id="PF03050"/>
    </source>
</evidence>
<dbReference type="EMBL" id="JAPFCC010000001">
    <property type="protein sequence ID" value="MCW7554027.1"/>
    <property type="molecule type" value="Genomic_DNA"/>
</dbReference>
<evidence type="ECO:0000313" key="25">
    <source>
        <dbReference type="EMBL" id="MCW7556025.1"/>
    </source>
</evidence>
<dbReference type="EMBL" id="JAPFCC010000001">
    <property type="protein sequence ID" value="MCW7555176.1"/>
    <property type="molecule type" value="Genomic_DNA"/>
</dbReference>
<evidence type="ECO:0000313" key="18">
    <source>
        <dbReference type="EMBL" id="MCW7554598.1"/>
    </source>
</evidence>
<dbReference type="PANTHER" id="PTHR33678">
    <property type="entry name" value="BLL1576 PROTEIN"/>
    <property type="match status" value="1"/>
</dbReference>
<dbReference type="EMBL" id="JAPFCC010000001">
    <property type="protein sequence ID" value="MCW7554598.1"/>
    <property type="molecule type" value="Genomic_DNA"/>
</dbReference>
<evidence type="ECO:0000313" key="20">
    <source>
        <dbReference type="EMBL" id="MCW7554877.1"/>
    </source>
</evidence>
<dbReference type="Proteomes" id="UP001209854">
    <property type="component" value="Unassembled WGS sequence"/>
</dbReference>
<dbReference type="EMBL" id="JAPFCC010000001">
    <property type="protein sequence ID" value="MCW7551689.1"/>
    <property type="molecule type" value="Genomic_DNA"/>
</dbReference>
<evidence type="ECO:0000313" key="21">
    <source>
        <dbReference type="EMBL" id="MCW7554881.1"/>
    </source>
</evidence>
<dbReference type="EMBL" id="JAPFCC010000001">
    <property type="protein sequence ID" value="MCW7553747.1"/>
    <property type="molecule type" value="Genomic_DNA"/>
</dbReference>
<evidence type="ECO:0000313" key="17">
    <source>
        <dbReference type="EMBL" id="MCW7554567.1"/>
    </source>
</evidence>
<dbReference type="EMBL" id="JAPFCC010000001">
    <property type="protein sequence ID" value="MCW7551657.1"/>
    <property type="molecule type" value="Genomic_DNA"/>
</dbReference>
<evidence type="ECO:0000313" key="11">
    <source>
        <dbReference type="EMBL" id="MCW7553747.1"/>
    </source>
</evidence>
<dbReference type="EMBL" id="JAPFCC010000001">
    <property type="protein sequence ID" value="MCW7554567.1"/>
    <property type="molecule type" value="Genomic_DNA"/>
</dbReference>
<dbReference type="EMBL" id="JAPFCC010000001">
    <property type="protein sequence ID" value="MCW7553793.1"/>
    <property type="molecule type" value="Genomic_DNA"/>
</dbReference>
<dbReference type="EMBL" id="JAPFCC010000001">
    <property type="protein sequence ID" value="MCW7554877.1"/>
    <property type="molecule type" value="Genomic_DNA"/>
</dbReference>
<comment type="caution">
    <text evidence="16">The sequence shown here is derived from an EMBL/GenBank/DDBJ whole genome shotgun (WGS) entry which is preliminary data.</text>
</comment>
<evidence type="ECO:0000313" key="19">
    <source>
        <dbReference type="EMBL" id="MCW7554846.1"/>
    </source>
</evidence>
<proteinExistence type="predicted"/>
<sequence>MHLPDSLFSSTDNEQLRSFVKNLLDTVEKQSVQIERQRVQIEQLVEENEQLRAEIRHLKKHKGKPKIRPNVSDKGDDQEDSSSAEDTDQAAGKSDTDRPPKSKRPRSQEAGETAAPPMTVDREEICSIAAPGENWRFKCYIDFFHTELDLRFVTTRYRREYYTTPEGGVSAPLPDHVKDRFGDNLKAHLLDFYHSCSTTQPLLLSWLHDHGCSISEGSLSNILTKGHDIFHQEKEELLEAGLTCSDYLQADDTGARHQGKNGYCLFIGNPYFSYFHSSDSKSRINFLGCLQGQQRLYLLNDVAIDYMENQVDVSKKWITALSECGEKRFSTEEEWESFLNSIGCAAPQQRRWATEGVLKAALMLNHRLENLIIHSDGARQFDTAFQHSLCWYHAGRNMDKLIPANDLERAARDTVQDQYWCLYDDIEAYQKKPTDKEKQKLYQEFDRWVTQRVDYPALQAELGKLMVVREELLLVLEYPWLPLHNNLSERQIREYVKRRKVSGGTRSKLGRKCRDTFASLKKTCKQHGVSFANYLRDRLTGTNLIPQLGHLILKASGYQETVLANGI</sequence>
<protein>
    <submittedName>
        <fullName evidence="16">Transposase</fullName>
    </submittedName>
</protein>
<dbReference type="EMBL" id="JAPFCC010000001">
    <property type="protein sequence ID" value="MCW7555055.1"/>
    <property type="molecule type" value="Genomic_DNA"/>
</dbReference>
<evidence type="ECO:0000313" key="22">
    <source>
        <dbReference type="EMBL" id="MCW7555055.1"/>
    </source>
</evidence>
<feature type="domain" description="Transposase IS66 central" evidence="2">
    <location>
        <begin position="381"/>
        <end position="510"/>
    </location>
</feature>
<evidence type="ECO:0000313" key="10">
    <source>
        <dbReference type="EMBL" id="MCW7553320.1"/>
    </source>
</evidence>
<dbReference type="EMBL" id="JAPFCC010000001">
    <property type="protein sequence ID" value="MCW7554846.1"/>
    <property type="molecule type" value="Genomic_DNA"/>
</dbReference>
<dbReference type="EMBL" id="JAPFCC010000001">
    <property type="protein sequence ID" value="MCW7556025.1"/>
    <property type="molecule type" value="Genomic_DNA"/>
</dbReference>
<evidence type="ECO:0000256" key="1">
    <source>
        <dbReference type="SAM" id="MobiDB-lite"/>
    </source>
</evidence>
<reference evidence="16 26" key="1">
    <citation type="submission" date="2022-10" db="EMBL/GenBank/DDBJ databases">
        <title>High-quality genome sequences of two octocoral-associated bacteria, Endozoicomonas euniceicola EF212 and Endozoicomonas gorgoniicola PS125.</title>
        <authorList>
            <person name="Chiou Y.-J."/>
            <person name="Chen Y.-H."/>
        </authorList>
    </citation>
    <scope>NUCLEOTIDE SEQUENCE [LARGE SCALE GENOMIC DNA]</scope>
    <source>
        <strain evidence="16 26">PS125</strain>
    </source>
</reference>
<evidence type="ECO:0000313" key="12">
    <source>
        <dbReference type="EMBL" id="MCW7553793.1"/>
    </source>
</evidence>
<evidence type="ECO:0000313" key="5">
    <source>
        <dbReference type="EMBL" id="MCW7552399.1"/>
    </source>
</evidence>
<feature type="region of interest" description="Disordered" evidence="1">
    <location>
        <begin position="57"/>
        <end position="119"/>
    </location>
</feature>
<dbReference type="EMBL" id="JAPFCC010000001">
    <property type="protein sequence ID" value="MCW7554881.1"/>
    <property type="molecule type" value="Genomic_DNA"/>
</dbReference>
<dbReference type="EMBL" id="JAPFCC010000001">
    <property type="protein sequence ID" value="MCW7552965.1"/>
    <property type="molecule type" value="Genomic_DNA"/>
</dbReference>
<keyword evidence="26" id="KW-1185">Reference proteome</keyword>
<evidence type="ECO:0000313" key="26">
    <source>
        <dbReference type="Proteomes" id="UP001209854"/>
    </source>
</evidence>
<evidence type="ECO:0000313" key="24">
    <source>
        <dbReference type="EMBL" id="MCW7555176.1"/>
    </source>
</evidence>
<evidence type="ECO:0000313" key="14">
    <source>
        <dbReference type="EMBL" id="MCW7554027.1"/>
    </source>
</evidence>
<dbReference type="RefSeq" id="WP_262563696.1">
    <property type="nucleotide sequence ID" value="NZ_JAPFCC010000001.1"/>
</dbReference>
<dbReference type="EMBL" id="JAPFCC010000001">
    <property type="protein sequence ID" value="MCW7553320.1"/>
    <property type="molecule type" value="Genomic_DNA"/>
</dbReference>
<evidence type="ECO:0000313" key="16">
    <source>
        <dbReference type="EMBL" id="MCW7554533.1"/>
    </source>
</evidence>
<dbReference type="EMBL" id="JAPFCC010000001">
    <property type="protein sequence ID" value="MCW7553316.1"/>
    <property type="molecule type" value="Genomic_DNA"/>
</dbReference>
<feature type="compositionally biased region" description="Acidic residues" evidence="1">
    <location>
        <begin position="76"/>
        <end position="88"/>
    </location>
</feature>
<evidence type="ECO:0000313" key="13">
    <source>
        <dbReference type="EMBL" id="MCW7553957.1"/>
    </source>
</evidence>
<dbReference type="EMBL" id="JAPFCC010000001">
    <property type="protein sequence ID" value="MCW7552399.1"/>
    <property type="molecule type" value="Genomic_DNA"/>
</dbReference>
<dbReference type="InterPro" id="IPR004291">
    <property type="entry name" value="Transposase_IS66_central"/>
</dbReference>
<evidence type="ECO:0000313" key="6">
    <source>
        <dbReference type="EMBL" id="MCW7552744.1"/>
    </source>
</evidence>
<dbReference type="EMBL" id="JAPFCC010000001">
    <property type="protein sequence ID" value="MCW7553957.1"/>
    <property type="molecule type" value="Genomic_DNA"/>
</dbReference>
<gene>
    <name evidence="3" type="ORF">NX722_03150</name>
    <name evidence="4" type="ORF">NX722_03320</name>
    <name evidence="5" type="ORF">NX722_07010</name>
    <name evidence="6" type="ORF">NX722_08835</name>
    <name evidence="7" type="ORF">NX722_09955</name>
    <name evidence="8" type="ORF">NX722_09995</name>
    <name evidence="9" type="ORF">NX722_11835</name>
    <name evidence="10" type="ORF">NX722_11855</name>
    <name evidence="11" type="ORF">NX722_14125</name>
    <name evidence="12" type="ORF">NX722_14385</name>
    <name evidence="13" type="ORF">NX722_15270</name>
    <name evidence="14" type="ORF">NX722_15645</name>
    <name evidence="15" type="ORF">NX722_15920</name>
    <name evidence="16" type="ORF">NX722_18270</name>
    <name evidence="17" type="ORF">NX722_18475</name>
    <name evidence="18" type="ORF">NX722_18635</name>
    <name evidence="19" type="ORF">NX722_19940</name>
    <name evidence="20" type="ORF">NX722_20100</name>
    <name evidence="21" type="ORF">NX722_20120</name>
    <name evidence="22" type="ORF">NX722_21000</name>
    <name evidence="23" type="ORF">NX722_21245</name>
    <name evidence="24" type="ORF">NX722_21615</name>
    <name evidence="25" type="ORF">NX722_26035</name>
</gene>
<feature type="compositionally biased region" description="Basic residues" evidence="1">
    <location>
        <begin position="57"/>
        <end position="67"/>
    </location>
</feature>
<dbReference type="EMBL" id="JAPFCC010000001">
    <property type="protein sequence ID" value="MCW7555102.1"/>
    <property type="molecule type" value="Genomic_DNA"/>
</dbReference>
<evidence type="ECO:0000313" key="15">
    <source>
        <dbReference type="EMBL" id="MCW7554077.1"/>
    </source>
</evidence>
<evidence type="ECO:0000313" key="23">
    <source>
        <dbReference type="EMBL" id="MCW7555102.1"/>
    </source>
</evidence>
<evidence type="ECO:0000313" key="4">
    <source>
        <dbReference type="EMBL" id="MCW7551689.1"/>
    </source>
</evidence>